<dbReference type="EMBL" id="GBRH01234276">
    <property type="protein sequence ID" value="JAD63619.1"/>
    <property type="molecule type" value="Transcribed_RNA"/>
</dbReference>
<accession>A0A0A9BI63</accession>
<name>A0A0A9BI63_ARUDO</name>
<proteinExistence type="predicted"/>
<reference evidence="1" key="1">
    <citation type="submission" date="2014-09" db="EMBL/GenBank/DDBJ databases">
        <authorList>
            <person name="Magalhaes I.L.F."/>
            <person name="Oliveira U."/>
            <person name="Santos F.R."/>
            <person name="Vidigal T.H.D.A."/>
            <person name="Brescovit A.D."/>
            <person name="Santos A.J."/>
        </authorList>
    </citation>
    <scope>NUCLEOTIDE SEQUENCE</scope>
    <source>
        <tissue evidence="1">Shoot tissue taken approximately 20 cm above the soil surface</tissue>
    </source>
</reference>
<evidence type="ECO:0000313" key="1">
    <source>
        <dbReference type="EMBL" id="JAD63619.1"/>
    </source>
</evidence>
<reference evidence="1" key="2">
    <citation type="journal article" date="2015" name="Data Brief">
        <title>Shoot transcriptome of the giant reed, Arundo donax.</title>
        <authorList>
            <person name="Barrero R.A."/>
            <person name="Guerrero F.D."/>
            <person name="Moolhuijzen P."/>
            <person name="Goolsby J.A."/>
            <person name="Tidwell J."/>
            <person name="Bellgard S.E."/>
            <person name="Bellgard M.I."/>
        </authorList>
    </citation>
    <scope>NUCLEOTIDE SEQUENCE</scope>
    <source>
        <tissue evidence="1">Shoot tissue taken approximately 20 cm above the soil surface</tissue>
    </source>
</reference>
<organism evidence="1">
    <name type="scientific">Arundo donax</name>
    <name type="common">Giant reed</name>
    <name type="synonym">Donax arundinaceus</name>
    <dbReference type="NCBI Taxonomy" id="35708"/>
    <lineage>
        <taxon>Eukaryota</taxon>
        <taxon>Viridiplantae</taxon>
        <taxon>Streptophyta</taxon>
        <taxon>Embryophyta</taxon>
        <taxon>Tracheophyta</taxon>
        <taxon>Spermatophyta</taxon>
        <taxon>Magnoliopsida</taxon>
        <taxon>Liliopsida</taxon>
        <taxon>Poales</taxon>
        <taxon>Poaceae</taxon>
        <taxon>PACMAD clade</taxon>
        <taxon>Arundinoideae</taxon>
        <taxon>Arundineae</taxon>
        <taxon>Arundo</taxon>
    </lineage>
</organism>
<protein>
    <submittedName>
        <fullName evidence="1">Uncharacterized protein</fullName>
    </submittedName>
</protein>
<sequence>MSMRLGCGAESATISLQRRNASAVDSEEQERERAMQVDCYSFFPCE</sequence>
<dbReference type="AlphaFoldDB" id="A0A0A9BI63"/>